<protein>
    <submittedName>
        <fullName evidence="1">Lysosomal alpha-mannosidase-like</fullName>
    </submittedName>
</protein>
<sequence length="82" mass="9550">IQGKLYLRIDRKGEGAKWRRTVGQELYSPLLLAFTEQDADNRLHFQQPTFSGIDSSYSLPNNTALLTLQVNRRENNKNSEYY</sequence>
<accession>A0A392MQ26</accession>
<gene>
    <name evidence="1" type="ORF">A2U01_0010536</name>
</gene>
<dbReference type="EMBL" id="LXQA010016564">
    <property type="protein sequence ID" value="MCH89636.1"/>
    <property type="molecule type" value="Genomic_DNA"/>
</dbReference>
<reference evidence="1 2" key="1">
    <citation type="journal article" date="2018" name="Front. Plant Sci.">
        <title>Red Clover (Trifolium pratense) and Zigzag Clover (T. medium) - A Picture of Genomic Similarities and Differences.</title>
        <authorList>
            <person name="Dluhosova J."/>
            <person name="Istvanek J."/>
            <person name="Nedelnik J."/>
            <person name="Repkova J."/>
        </authorList>
    </citation>
    <scope>NUCLEOTIDE SEQUENCE [LARGE SCALE GENOMIC DNA]</scope>
    <source>
        <strain evidence="2">cv. 10/8</strain>
        <tissue evidence="1">Leaf</tissue>
    </source>
</reference>
<comment type="caution">
    <text evidence="1">The sequence shown here is derived from an EMBL/GenBank/DDBJ whole genome shotgun (WGS) entry which is preliminary data.</text>
</comment>
<dbReference type="Proteomes" id="UP000265520">
    <property type="component" value="Unassembled WGS sequence"/>
</dbReference>
<evidence type="ECO:0000313" key="2">
    <source>
        <dbReference type="Proteomes" id="UP000265520"/>
    </source>
</evidence>
<feature type="non-terminal residue" evidence="1">
    <location>
        <position position="1"/>
    </location>
</feature>
<keyword evidence="2" id="KW-1185">Reference proteome</keyword>
<dbReference type="AlphaFoldDB" id="A0A392MQ26"/>
<organism evidence="1 2">
    <name type="scientific">Trifolium medium</name>
    <dbReference type="NCBI Taxonomy" id="97028"/>
    <lineage>
        <taxon>Eukaryota</taxon>
        <taxon>Viridiplantae</taxon>
        <taxon>Streptophyta</taxon>
        <taxon>Embryophyta</taxon>
        <taxon>Tracheophyta</taxon>
        <taxon>Spermatophyta</taxon>
        <taxon>Magnoliopsida</taxon>
        <taxon>eudicotyledons</taxon>
        <taxon>Gunneridae</taxon>
        <taxon>Pentapetalae</taxon>
        <taxon>rosids</taxon>
        <taxon>fabids</taxon>
        <taxon>Fabales</taxon>
        <taxon>Fabaceae</taxon>
        <taxon>Papilionoideae</taxon>
        <taxon>50 kb inversion clade</taxon>
        <taxon>NPAAA clade</taxon>
        <taxon>Hologalegina</taxon>
        <taxon>IRL clade</taxon>
        <taxon>Trifolieae</taxon>
        <taxon>Trifolium</taxon>
    </lineage>
</organism>
<name>A0A392MQ26_9FABA</name>
<evidence type="ECO:0000313" key="1">
    <source>
        <dbReference type="EMBL" id="MCH89636.1"/>
    </source>
</evidence>
<proteinExistence type="predicted"/>